<dbReference type="SUPFAM" id="SSF54523">
    <property type="entry name" value="Pili subunits"/>
    <property type="match status" value="1"/>
</dbReference>
<reference evidence="13 14" key="1">
    <citation type="submission" date="2024-04" db="EMBL/GenBank/DDBJ databases">
        <title>Novel species of the genus Ideonella isolated from streams.</title>
        <authorList>
            <person name="Lu H."/>
        </authorList>
    </citation>
    <scope>NUCLEOTIDE SEQUENCE [LARGE SCALE GENOMIC DNA]</scope>
    <source>
        <strain evidence="13 14">DXS22W</strain>
    </source>
</reference>
<dbReference type="InterPro" id="IPR022346">
    <property type="entry name" value="T2SS_GspH"/>
</dbReference>
<keyword evidence="6 11" id="KW-0812">Transmembrane</keyword>
<evidence type="ECO:0000313" key="14">
    <source>
        <dbReference type="Proteomes" id="UP001365405"/>
    </source>
</evidence>
<dbReference type="NCBIfam" id="TIGR02532">
    <property type="entry name" value="IV_pilin_GFxxxE"/>
    <property type="match status" value="1"/>
</dbReference>
<keyword evidence="3" id="KW-1003">Cell membrane</keyword>
<evidence type="ECO:0000313" key="13">
    <source>
        <dbReference type="EMBL" id="MEK8048938.1"/>
    </source>
</evidence>
<proteinExistence type="inferred from homology"/>
<comment type="subcellular location">
    <subcellularLocation>
        <location evidence="1">Cell inner membrane</location>
        <topology evidence="1">Single-pass membrane protein</topology>
    </subcellularLocation>
</comment>
<evidence type="ECO:0000256" key="1">
    <source>
        <dbReference type="ARBA" id="ARBA00004377"/>
    </source>
</evidence>
<feature type="domain" description="General secretion pathway GspH" evidence="12">
    <location>
        <begin position="55"/>
        <end position="166"/>
    </location>
</feature>
<comment type="caution">
    <text evidence="13">The sequence shown here is derived from an EMBL/GenBank/DDBJ whole genome shotgun (WGS) entry which is preliminary data.</text>
</comment>
<keyword evidence="8 11" id="KW-0472">Membrane</keyword>
<dbReference type="Gene3D" id="3.30.700.10">
    <property type="entry name" value="Glycoprotein, Type 4 Pilin"/>
    <property type="match status" value="1"/>
</dbReference>
<feature type="transmembrane region" description="Helical" evidence="11">
    <location>
        <begin position="25"/>
        <end position="48"/>
    </location>
</feature>
<dbReference type="Pfam" id="PF12019">
    <property type="entry name" value="GspH"/>
    <property type="match status" value="1"/>
</dbReference>
<dbReference type="EMBL" id="JBBUTH010000001">
    <property type="protein sequence ID" value="MEK8048938.1"/>
    <property type="molecule type" value="Genomic_DNA"/>
</dbReference>
<evidence type="ECO:0000256" key="6">
    <source>
        <dbReference type="ARBA" id="ARBA00022692"/>
    </source>
</evidence>
<comment type="similarity">
    <text evidence="9">Belongs to the GSP H family.</text>
</comment>
<keyword evidence="5" id="KW-0997">Cell inner membrane</keyword>
<evidence type="ECO:0000256" key="4">
    <source>
        <dbReference type="ARBA" id="ARBA00022481"/>
    </source>
</evidence>
<evidence type="ECO:0000256" key="10">
    <source>
        <dbReference type="ARBA" id="ARBA00030775"/>
    </source>
</evidence>
<organism evidence="13 14">
    <name type="scientific">Pseudaquabacterium inlustre</name>
    <dbReference type="NCBI Taxonomy" id="2984192"/>
    <lineage>
        <taxon>Bacteria</taxon>
        <taxon>Pseudomonadati</taxon>
        <taxon>Pseudomonadota</taxon>
        <taxon>Betaproteobacteria</taxon>
        <taxon>Burkholderiales</taxon>
        <taxon>Sphaerotilaceae</taxon>
        <taxon>Pseudaquabacterium</taxon>
    </lineage>
</organism>
<dbReference type="Pfam" id="PF07963">
    <property type="entry name" value="N_methyl"/>
    <property type="match status" value="1"/>
</dbReference>
<protein>
    <recommendedName>
        <fullName evidence="2">Type II secretion system protein H</fullName>
    </recommendedName>
    <alternativeName>
        <fullName evidence="10">General secretion pathway protein H</fullName>
    </alternativeName>
</protein>
<dbReference type="InterPro" id="IPR045584">
    <property type="entry name" value="Pilin-like"/>
</dbReference>
<evidence type="ECO:0000256" key="5">
    <source>
        <dbReference type="ARBA" id="ARBA00022519"/>
    </source>
</evidence>
<gene>
    <name evidence="13" type="ORF">AACH10_01655</name>
</gene>
<evidence type="ECO:0000256" key="9">
    <source>
        <dbReference type="ARBA" id="ARBA00025772"/>
    </source>
</evidence>
<evidence type="ECO:0000259" key="12">
    <source>
        <dbReference type="Pfam" id="PF12019"/>
    </source>
</evidence>
<keyword evidence="7 11" id="KW-1133">Transmembrane helix</keyword>
<evidence type="ECO:0000256" key="2">
    <source>
        <dbReference type="ARBA" id="ARBA00021549"/>
    </source>
</evidence>
<evidence type="ECO:0000256" key="11">
    <source>
        <dbReference type="SAM" id="Phobius"/>
    </source>
</evidence>
<accession>A0ABU9CAR0</accession>
<keyword evidence="14" id="KW-1185">Reference proteome</keyword>
<evidence type="ECO:0000256" key="7">
    <source>
        <dbReference type="ARBA" id="ARBA00022989"/>
    </source>
</evidence>
<evidence type="ECO:0000256" key="3">
    <source>
        <dbReference type="ARBA" id="ARBA00022475"/>
    </source>
</evidence>
<sequence length="188" mass="19205">MRRPAPAGDARVAAPSRLGFTLVELAIAMAVLAVLMAAGAPSFSAAIARHRLQATARHLQADLSLARQEAVTRGLPAHVSLQAGAQWCWALSLGAAVDCRNARPGAFAGGRVIKVVRADAHPNITLGQADAMVLDGRTGTRVSEPGQVLFLAAHGERLALRLNTLGRATLCTPAGAISGVPACATPGG</sequence>
<dbReference type="InterPro" id="IPR012902">
    <property type="entry name" value="N_methyl_site"/>
</dbReference>
<dbReference type="Proteomes" id="UP001365405">
    <property type="component" value="Unassembled WGS sequence"/>
</dbReference>
<dbReference type="RefSeq" id="WP_341408612.1">
    <property type="nucleotide sequence ID" value="NZ_JBBUTH010000001.1"/>
</dbReference>
<keyword evidence="4" id="KW-0488">Methylation</keyword>
<evidence type="ECO:0000256" key="8">
    <source>
        <dbReference type="ARBA" id="ARBA00023136"/>
    </source>
</evidence>
<name>A0ABU9CAR0_9BURK</name>